<evidence type="ECO:0000313" key="2">
    <source>
        <dbReference type="Proteomes" id="UP000310168"/>
    </source>
</evidence>
<sequence>MSTIAVGMSAGVDSTTTAKLLKEQGNNVFGVTMLHWNGDTRAPLSNSCYGPYQKNIVEECEKLAKQIGIEYFTFNLSDIYQKKVIDYNYIKLSD</sequence>
<dbReference type="Gene3D" id="3.40.50.620">
    <property type="entry name" value="HUPs"/>
    <property type="match status" value="1"/>
</dbReference>
<proteinExistence type="predicted"/>
<dbReference type="EMBL" id="SJDU01000348">
    <property type="protein sequence ID" value="TKZ30681.1"/>
    <property type="molecule type" value="Genomic_DNA"/>
</dbReference>
<dbReference type="Pfam" id="PF03054">
    <property type="entry name" value="tRNA_Me_trans"/>
    <property type="match status" value="1"/>
</dbReference>
<dbReference type="PANTHER" id="PTHR11933">
    <property type="entry name" value="TRNA 5-METHYLAMINOMETHYL-2-THIOURIDYLATE -METHYLTRANSFERASE"/>
    <property type="match status" value="1"/>
</dbReference>
<protein>
    <submittedName>
        <fullName evidence="1">tRNA 2-thiouridine(34) synthase MnmA</fullName>
    </submittedName>
</protein>
<feature type="non-terminal residue" evidence="1">
    <location>
        <position position="94"/>
    </location>
</feature>
<gene>
    <name evidence="1" type="ORF">EZH24_10360</name>
</gene>
<dbReference type="SUPFAM" id="SSF52402">
    <property type="entry name" value="Adenine nucleotide alpha hydrolases-like"/>
    <property type="match status" value="1"/>
</dbReference>
<evidence type="ECO:0000313" key="1">
    <source>
        <dbReference type="EMBL" id="TKZ30681.1"/>
    </source>
</evidence>
<name>A0ABY2TRE4_9SPIR</name>
<organism evidence="1 2">
    <name type="scientific">Brachyspira catarrhinii</name>
    <dbReference type="NCBI Taxonomy" id="2528966"/>
    <lineage>
        <taxon>Bacteria</taxon>
        <taxon>Pseudomonadati</taxon>
        <taxon>Spirochaetota</taxon>
        <taxon>Spirochaetia</taxon>
        <taxon>Brachyspirales</taxon>
        <taxon>Brachyspiraceae</taxon>
        <taxon>Brachyspira</taxon>
    </lineage>
</organism>
<dbReference type="PANTHER" id="PTHR11933:SF5">
    <property type="entry name" value="MITOCHONDRIAL TRNA-SPECIFIC 2-THIOURIDYLASE 1"/>
    <property type="match status" value="1"/>
</dbReference>
<accession>A0ABY2TRE4</accession>
<keyword evidence="2" id="KW-1185">Reference proteome</keyword>
<comment type="caution">
    <text evidence="1">The sequence shown here is derived from an EMBL/GenBank/DDBJ whole genome shotgun (WGS) entry which is preliminary data.</text>
</comment>
<dbReference type="InterPro" id="IPR014729">
    <property type="entry name" value="Rossmann-like_a/b/a_fold"/>
</dbReference>
<reference evidence="1 2" key="1">
    <citation type="journal article" date="2019" name="Anaerobe">
        <title>Brachyspira catarrhinii sp. nov., an anaerobic intestinal spirochaete isolated from vervet monkeys may have been misidentified as Brachyspira aalborgi in previous studies.</title>
        <authorList>
            <person name="Phillips N.D."/>
            <person name="La T."/>
            <person name="Hampson D.J."/>
        </authorList>
    </citation>
    <scope>NUCLEOTIDE SEQUENCE [LARGE SCALE GENOMIC DNA]</scope>
    <source>
        <strain evidence="1 2">Z12</strain>
    </source>
</reference>
<dbReference type="Proteomes" id="UP000310168">
    <property type="component" value="Unassembled WGS sequence"/>
</dbReference>